<proteinExistence type="predicted"/>
<protein>
    <recommendedName>
        <fullName evidence="4">Intracellular proteinase inhibitor BsuPI domain-containing protein</fullName>
    </recommendedName>
</protein>
<name>A0ABD6BX27_9EURY</name>
<dbReference type="RefSeq" id="WP_256417365.1">
    <property type="nucleotide sequence ID" value="NZ_JANHDL010000002.1"/>
</dbReference>
<keyword evidence="3" id="KW-1185">Reference proteome</keyword>
<comment type="caution">
    <text evidence="2">The sequence shown here is derived from an EMBL/GenBank/DDBJ whole genome shotgun (WGS) entry which is preliminary data.</text>
</comment>
<dbReference type="Proteomes" id="UP001597185">
    <property type="component" value="Unassembled WGS sequence"/>
</dbReference>
<evidence type="ECO:0008006" key="4">
    <source>
        <dbReference type="Google" id="ProtNLM"/>
    </source>
</evidence>
<evidence type="ECO:0000313" key="3">
    <source>
        <dbReference type="Proteomes" id="UP001597185"/>
    </source>
</evidence>
<evidence type="ECO:0000313" key="2">
    <source>
        <dbReference type="EMBL" id="MFD1569542.1"/>
    </source>
</evidence>
<sequence length="156" mass="17908">MSVVALSGCSASFNYSSDSDSPESEKEPENTSTGESDSNEVENEDIEKPVIEEISLQYDDEWLMLSRRYKTPYYGDEFLITEQWTIESDDLTLEKERDQHVEPDSTSDVVWVDQSMWMLNRWDNEIQAGEYEVTLVLESQNGDQSDPVSETISILE</sequence>
<evidence type="ECO:0000256" key="1">
    <source>
        <dbReference type="SAM" id="MobiDB-lite"/>
    </source>
</evidence>
<feature type="region of interest" description="Disordered" evidence="1">
    <location>
        <begin position="1"/>
        <end position="48"/>
    </location>
</feature>
<organism evidence="2 3">
    <name type="scientific">Halorubrum laminariae</name>
    <dbReference type="NCBI Taxonomy" id="1433523"/>
    <lineage>
        <taxon>Archaea</taxon>
        <taxon>Methanobacteriati</taxon>
        <taxon>Methanobacteriota</taxon>
        <taxon>Stenosarchaea group</taxon>
        <taxon>Halobacteria</taxon>
        <taxon>Halobacteriales</taxon>
        <taxon>Haloferacaceae</taxon>
        <taxon>Halorubrum</taxon>
    </lineage>
</organism>
<accession>A0ABD6BX27</accession>
<reference evidence="2 3" key="1">
    <citation type="journal article" date="2019" name="Int. J. Syst. Evol. Microbiol.">
        <title>The Global Catalogue of Microorganisms (GCM) 10K type strain sequencing project: providing services to taxonomists for standard genome sequencing and annotation.</title>
        <authorList>
            <consortium name="The Broad Institute Genomics Platform"/>
            <consortium name="The Broad Institute Genome Sequencing Center for Infectious Disease"/>
            <person name="Wu L."/>
            <person name="Ma J."/>
        </authorList>
    </citation>
    <scope>NUCLEOTIDE SEQUENCE [LARGE SCALE GENOMIC DNA]</scope>
    <source>
        <strain evidence="2 3">CGMCC 1.12689</strain>
    </source>
</reference>
<gene>
    <name evidence="2" type="ORF">ACFR9T_02885</name>
</gene>
<dbReference type="EMBL" id="JBHUDB010000001">
    <property type="protein sequence ID" value="MFD1569542.1"/>
    <property type="molecule type" value="Genomic_DNA"/>
</dbReference>
<dbReference type="AlphaFoldDB" id="A0ABD6BX27"/>